<sequence>MRFVTTAAVLAALAVPTIGAAVDAAPTCPSTRPRTDRSLTLIRTEDAAIPSSPISQAVISGDHLYVSGFLPLAPHTGELVSEGDVVAQTHAVLDNIKTIIEHAGSDLGKVVKVTLYMKNIDDYGTVNEIYADFFGTHRPARSAIAAADIPLGVLVEIDMIARL</sequence>
<proteinExistence type="inferred from homology"/>
<dbReference type="PANTHER" id="PTHR11803:SF39">
    <property type="entry name" value="2-IMINOBUTANOATE_2-IMINOPROPANOATE DEAMINASE"/>
    <property type="match status" value="1"/>
</dbReference>
<dbReference type="InterPro" id="IPR006056">
    <property type="entry name" value="RidA"/>
</dbReference>
<dbReference type="GO" id="GO:0019239">
    <property type="term" value="F:deaminase activity"/>
    <property type="evidence" value="ECO:0007669"/>
    <property type="project" value="TreeGrafter"/>
</dbReference>
<keyword evidence="2" id="KW-0732">Signal</keyword>
<gene>
    <name evidence="3" type="ORF">LshimejAT787_0506620</name>
</gene>
<organism evidence="3 4">
    <name type="scientific">Lyophyllum shimeji</name>
    <name type="common">Hon-shimeji</name>
    <name type="synonym">Tricholoma shimeji</name>
    <dbReference type="NCBI Taxonomy" id="47721"/>
    <lineage>
        <taxon>Eukaryota</taxon>
        <taxon>Fungi</taxon>
        <taxon>Dikarya</taxon>
        <taxon>Basidiomycota</taxon>
        <taxon>Agaricomycotina</taxon>
        <taxon>Agaricomycetes</taxon>
        <taxon>Agaricomycetidae</taxon>
        <taxon>Agaricales</taxon>
        <taxon>Tricholomatineae</taxon>
        <taxon>Lyophyllaceae</taxon>
        <taxon>Lyophyllum</taxon>
    </lineage>
</organism>
<evidence type="ECO:0000256" key="2">
    <source>
        <dbReference type="SAM" id="SignalP"/>
    </source>
</evidence>
<dbReference type="AlphaFoldDB" id="A0A9P3PM04"/>
<dbReference type="CDD" id="cd00448">
    <property type="entry name" value="YjgF_YER057c_UK114_family"/>
    <property type="match status" value="1"/>
</dbReference>
<dbReference type="NCBIfam" id="TIGR00004">
    <property type="entry name" value="Rid family detoxifying hydrolase"/>
    <property type="match status" value="1"/>
</dbReference>
<reference evidence="3" key="1">
    <citation type="submission" date="2022-07" db="EMBL/GenBank/DDBJ databases">
        <title>The genome of Lyophyllum shimeji provides insight into the initial evolution of ectomycorrhizal fungal genome.</title>
        <authorList>
            <person name="Kobayashi Y."/>
            <person name="Shibata T."/>
            <person name="Hirakawa H."/>
            <person name="Shigenobu S."/>
            <person name="Nishiyama T."/>
            <person name="Yamada A."/>
            <person name="Hasebe M."/>
            <person name="Kawaguchi M."/>
        </authorList>
    </citation>
    <scope>NUCLEOTIDE SEQUENCE</scope>
    <source>
        <strain evidence="3">AT787</strain>
    </source>
</reference>
<dbReference type="InterPro" id="IPR006175">
    <property type="entry name" value="YjgF/YER057c/UK114"/>
</dbReference>
<dbReference type="FunFam" id="3.30.1330.40:FF:000001">
    <property type="entry name" value="L-PSP family endoribonuclease"/>
    <property type="match status" value="1"/>
</dbReference>
<dbReference type="PANTHER" id="PTHR11803">
    <property type="entry name" value="2-IMINOBUTANOATE/2-IMINOPROPANOATE DEAMINASE RIDA"/>
    <property type="match status" value="1"/>
</dbReference>
<dbReference type="InterPro" id="IPR035959">
    <property type="entry name" value="RutC-like_sf"/>
</dbReference>
<feature type="signal peptide" evidence="2">
    <location>
        <begin position="1"/>
        <end position="19"/>
    </location>
</feature>
<dbReference type="Gene3D" id="3.30.1330.40">
    <property type="entry name" value="RutC-like"/>
    <property type="match status" value="1"/>
</dbReference>
<feature type="chain" id="PRO_5040182693" evidence="2">
    <location>
        <begin position="20"/>
        <end position="163"/>
    </location>
</feature>
<dbReference type="SUPFAM" id="SSF55298">
    <property type="entry name" value="YjgF-like"/>
    <property type="match status" value="1"/>
</dbReference>
<dbReference type="GO" id="GO:0005829">
    <property type="term" value="C:cytosol"/>
    <property type="evidence" value="ECO:0007669"/>
    <property type="project" value="TreeGrafter"/>
</dbReference>
<dbReference type="Proteomes" id="UP001063166">
    <property type="component" value="Unassembled WGS sequence"/>
</dbReference>
<evidence type="ECO:0000313" key="3">
    <source>
        <dbReference type="EMBL" id="GLB38797.1"/>
    </source>
</evidence>
<keyword evidence="4" id="KW-1185">Reference proteome</keyword>
<dbReference type="Pfam" id="PF01042">
    <property type="entry name" value="Ribonuc_L-PSP"/>
    <property type="match status" value="1"/>
</dbReference>
<comment type="similarity">
    <text evidence="1">Belongs to the RutC family.</text>
</comment>
<accession>A0A9P3PM04</accession>
<comment type="caution">
    <text evidence="3">The sequence shown here is derived from an EMBL/GenBank/DDBJ whole genome shotgun (WGS) entry which is preliminary data.</text>
</comment>
<dbReference type="OrthoDB" id="309640at2759"/>
<evidence type="ECO:0000313" key="4">
    <source>
        <dbReference type="Proteomes" id="UP001063166"/>
    </source>
</evidence>
<name>A0A9P3PM04_LYOSH</name>
<evidence type="ECO:0000256" key="1">
    <source>
        <dbReference type="ARBA" id="ARBA00010552"/>
    </source>
</evidence>
<protein>
    <submittedName>
        <fullName evidence="3">Endoribonuclease L-PSP</fullName>
    </submittedName>
</protein>
<dbReference type="EMBL" id="BRPK01000005">
    <property type="protein sequence ID" value="GLB38797.1"/>
    <property type="molecule type" value="Genomic_DNA"/>
</dbReference>